<feature type="compositionally biased region" description="Polar residues" evidence="6">
    <location>
        <begin position="39"/>
        <end position="49"/>
    </location>
</feature>
<dbReference type="OrthoDB" id="78296at2759"/>
<keyword evidence="4 7" id="KW-1133">Transmembrane helix</keyword>
<evidence type="ECO:0000256" key="7">
    <source>
        <dbReference type="SAM" id="Phobius"/>
    </source>
</evidence>
<dbReference type="InterPro" id="IPR058533">
    <property type="entry name" value="Cation_efflux_TM"/>
</dbReference>
<dbReference type="InterPro" id="IPR002524">
    <property type="entry name" value="Cation_efflux"/>
</dbReference>
<dbReference type="GO" id="GO:0098771">
    <property type="term" value="P:inorganic ion homeostasis"/>
    <property type="evidence" value="ECO:0007669"/>
    <property type="project" value="UniProtKB-ARBA"/>
</dbReference>
<proteinExistence type="predicted"/>
<evidence type="ECO:0000259" key="9">
    <source>
        <dbReference type="Pfam" id="PF16916"/>
    </source>
</evidence>
<dbReference type="PANTHER" id="PTHR43840">
    <property type="entry name" value="MITOCHONDRIAL METAL TRANSPORTER 1-RELATED"/>
    <property type="match status" value="1"/>
</dbReference>
<dbReference type="SUPFAM" id="SSF161111">
    <property type="entry name" value="Cation efflux protein transmembrane domain-like"/>
    <property type="match status" value="1"/>
</dbReference>
<dbReference type="NCBIfam" id="TIGR01297">
    <property type="entry name" value="CDF"/>
    <property type="match status" value="1"/>
</dbReference>
<evidence type="ECO:0000256" key="6">
    <source>
        <dbReference type="SAM" id="MobiDB-lite"/>
    </source>
</evidence>
<evidence type="ECO:0000256" key="5">
    <source>
        <dbReference type="ARBA" id="ARBA00023136"/>
    </source>
</evidence>
<dbReference type="PANTHER" id="PTHR43840:SF12">
    <property type="entry name" value="CATION DIFFUSION FACILITATOR 1 (AFU_ORTHOLOGUE AFUA_1G14440)"/>
    <property type="match status" value="1"/>
</dbReference>
<feature type="transmembrane region" description="Helical" evidence="7">
    <location>
        <begin position="283"/>
        <end position="306"/>
    </location>
</feature>
<comment type="subcellular location">
    <subcellularLocation>
        <location evidence="1">Membrane</location>
        <topology evidence="1">Multi-pass membrane protein</topology>
    </subcellularLocation>
</comment>
<feature type="transmembrane region" description="Helical" evidence="7">
    <location>
        <begin position="206"/>
        <end position="227"/>
    </location>
</feature>
<dbReference type="FunFam" id="1.20.1510.10:FF:000005">
    <property type="entry name" value="Putative Cation diffusion facilitator 1"/>
    <property type="match status" value="1"/>
</dbReference>
<feature type="compositionally biased region" description="Polar residues" evidence="6">
    <location>
        <begin position="86"/>
        <end position="96"/>
    </location>
</feature>
<dbReference type="Pfam" id="PF16916">
    <property type="entry name" value="ZT_dimer"/>
    <property type="match status" value="1"/>
</dbReference>
<feature type="transmembrane region" description="Helical" evidence="7">
    <location>
        <begin position="248"/>
        <end position="271"/>
    </location>
</feature>
<dbReference type="Pfam" id="PF01545">
    <property type="entry name" value="Cation_efflux"/>
    <property type="match status" value="1"/>
</dbReference>
<feature type="domain" description="Cation efflux protein cytoplasmic" evidence="9">
    <location>
        <begin position="382"/>
        <end position="453"/>
    </location>
</feature>
<dbReference type="SUPFAM" id="SSF160240">
    <property type="entry name" value="Cation efflux protein cytoplasmic domain-like"/>
    <property type="match status" value="1"/>
</dbReference>
<dbReference type="InterPro" id="IPR050291">
    <property type="entry name" value="CDF_Transporter"/>
</dbReference>
<feature type="compositionally biased region" description="Basic and acidic residues" evidence="6">
    <location>
        <begin position="74"/>
        <end position="83"/>
    </location>
</feature>
<evidence type="ECO:0000313" key="10">
    <source>
        <dbReference type="EMBL" id="TKA23748.1"/>
    </source>
</evidence>
<dbReference type="EMBL" id="NAJL01000051">
    <property type="protein sequence ID" value="TKA23748.1"/>
    <property type="molecule type" value="Genomic_DNA"/>
</dbReference>
<protein>
    <submittedName>
        <fullName evidence="10">Uncharacterized protein</fullName>
    </submittedName>
</protein>
<evidence type="ECO:0000313" key="11">
    <source>
        <dbReference type="Proteomes" id="UP000308549"/>
    </source>
</evidence>
<dbReference type="InterPro" id="IPR036837">
    <property type="entry name" value="Cation_efflux_CTD_sf"/>
</dbReference>
<dbReference type="Gene3D" id="1.20.1510.10">
    <property type="entry name" value="Cation efflux protein transmembrane domain"/>
    <property type="match status" value="1"/>
</dbReference>
<comment type="caution">
    <text evidence="10">The sequence shown here is derived from an EMBL/GenBank/DDBJ whole genome shotgun (WGS) entry which is preliminary data.</text>
</comment>
<feature type="transmembrane region" description="Helical" evidence="7">
    <location>
        <begin position="343"/>
        <end position="361"/>
    </location>
</feature>
<dbReference type="InterPro" id="IPR027470">
    <property type="entry name" value="Cation_efflux_CTD"/>
</dbReference>
<keyword evidence="3 7" id="KW-0812">Transmembrane</keyword>
<keyword evidence="11" id="KW-1185">Reference proteome</keyword>
<dbReference type="GO" id="GO:0008324">
    <property type="term" value="F:monoatomic cation transmembrane transporter activity"/>
    <property type="evidence" value="ECO:0007669"/>
    <property type="project" value="InterPro"/>
</dbReference>
<dbReference type="GO" id="GO:0016020">
    <property type="term" value="C:membrane"/>
    <property type="evidence" value="ECO:0007669"/>
    <property type="project" value="UniProtKB-SubCell"/>
</dbReference>
<feature type="transmembrane region" description="Helical" evidence="7">
    <location>
        <begin position="179"/>
        <end position="200"/>
    </location>
</feature>
<evidence type="ECO:0000259" key="8">
    <source>
        <dbReference type="Pfam" id="PF01545"/>
    </source>
</evidence>
<dbReference type="AlphaFoldDB" id="A0A4U0TNZ5"/>
<evidence type="ECO:0000256" key="3">
    <source>
        <dbReference type="ARBA" id="ARBA00022692"/>
    </source>
</evidence>
<dbReference type="GO" id="GO:0030003">
    <property type="term" value="P:intracellular monoatomic cation homeostasis"/>
    <property type="evidence" value="ECO:0007669"/>
    <property type="project" value="UniProtKB-ARBA"/>
</dbReference>
<dbReference type="Gene3D" id="3.30.70.1350">
    <property type="entry name" value="Cation efflux protein, cytoplasmic domain"/>
    <property type="match status" value="1"/>
</dbReference>
<evidence type="ECO:0000256" key="1">
    <source>
        <dbReference type="ARBA" id="ARBA00004141"/>
    </source>
</evidence>
<accession>A0A4U0TNZ5</accession>
<feature type="domain" description="Cation efflux protein transmembrane" evidence="8">
    <location>
        <begin position="184"/>
        <end position="373"/>
    </location>
</feature>
<feature type="region of interest" description="Disordered" evidence="6">
    <location>
        <begin position="14"/>
        <end position="98"/>
    </location>
</feature>
<evidence type="ECO:0000256" key="4">
    <source>
        <dbReference type="ARBA" id="ARBA00022989"/>
    </source>
</evidence>
<name>A0A4U0TNZ5_9PEZI</name>
<sequence length="468" mass="52413">MSHDADLHHAISLKPHPFHTHPAQQQSYLPLQGPAEASRSASTSKNPGVSTAYLPPSNFAEDPNARQRPVYHRNSSEHEDVERGNSLPNYDQSNDPFSLRDALKTDDEIHGIRANVGKKRTCGTVTYGLEKPMEALRAKRLQGFYEKQNENIERLLKPVDDHVREAKEEQGADALQYKIAVTGSFVANILLAVLQLYGAISSGSLSLFTTMADAIFDPCSNLTLILCNRAVNRVDPRRFPSGKARIETAGNIAFCFLMTAVSLILIVQSAVQLARNDSSSTFYLPSVIAVAVAFATKLGLFLYCWALRNKYSQIRILWEDHRNDLFINGFGLLTSVGGSKLRWWIDPMGAIILSVLIAFLWTRTAYSEFQLLIGVSADTSFLQHITYISMTHSPLVTSLDTVRAWHSGPRLIVEVDVVMDKTMTLQETHDVAEELQTKLESLPDVERCYVHVDYETSHAPEHFWKKEL</sequence>
<reference evidence="10 11" key="1">
    <citation type="submission" date="2017-03" db="EMBL/GenBank/DDBJ databases">
        <title>Genomes of endolithic fungi from Antarctica.</title>
        <authorList>
            <person name="Coleine C."/>
            <person name="Masonjones S."/>
            <person name="Stajich J.E."/>
        </authorList>
    </citation>
    <scope>NUCLEOTIDE SEQUENCE [LARGE SCALE GENOMIC DNA]</scope>
    <source>
        <strain evidence="10 11">CCFEE 6315</strain>
    </source>
</reference>
<dbReference type="FunFam" id="3.30.70.1350:FF:000003">
    <property type="entry name" value="Cation diffusion facilitator 1"/>
    <property type="match status" value="1"/>
</dbReference>
<keyword evidence="5 7" id="KW-0472">Membrane</keyword>
<keyword evidence="2" id="KW-0813">Transport</keyword>
<dbReference type="InterPro" id="IPR027469">
    <property type="entry name" value="Cation_efflux_TMD_sf"/>
</dbReference>
<organism evidence="10 11">
    <name type="scientific">Salinomyces thailandicus</name>
    <dbReference type="NCBI Taxonomy" id="706561"/>
    <lineage>
        <taxon>Eukaryota</taxon>
        <taxon>Fungi</taxon>
        <taxon>Dikarya</taxon>
        <taxon>Ascomycota</taxon>
        <taxon>Pezizomycotina</taxon>
        <taxon>Dothideomycetes</taxon>
        <taxon>Dothideomycetidae</taxon>
        <taxon>Mycosphaerellales</taxon>
        <taxon>Teratosphaeriaceae</taxon>
        <taxon>Salinomyces</taxon>
    </lineage>
</organism>
<evidence type="ECO:0000256" key="2">
    <source>
        <dbReference type="ARBA" id="ARBA00022448"/>
    </source>
</evidence>
<dbReference type="Proteomes" id="UP000308549">
    <property type="component" value="Unassembled WGS sequence"/>
</dbReference>
<gene>
    <name evidence="10" type="ORF">B0A50_07029</name>
</gene>